<dbReference type="STRING" id="9986.ENSOCUP00000017921"/>
<reference evidence="2" key="2">
    <citation type="submission" date="2025-08" db="UniProtKB">
        <authorList>
            <consortium name="Ensembl"/>
        </authorList>
    </citation>
    <scope>IDENTIFICATION</scope>
    <source>
        <strain evidence="2">Thorbecke</strain>
    </source>
</reference>
<dbReference type="GO" id="GO:0009982">
    <property type="term" value="F:pseudouridine synthase activity"/>
    <property type="evidence" value="ECO:0007669"/>
    <property type="project" value="InterPro"/>
</dbReference>
<reference evidence="2 3" key="1">
    <citation type="journal article" date="2011" name="Nature">
        <title>A high-resolution map of human evolutionary constraint using 29 mammals.</title>
        <authorList>
            <person name="Lindblad-Toh K."/>
            <person name="Garber M."/>
            <person name="Zuk O."/>
            <person name="Lin M.F."/>
            <person name="Parker B.J."/>
            <person name="Washietl S."/>
            <person name="Kheradpour P."/>
            <person name="Ernst J."/>
            <person name="Jordan G."/>
            <person name="Mauceli E."/>
            <person name="Ward L.D."/>
            <person name="Lowe C.B."/>
            <person name="Holloway A.K."/>
            <person name="Clamp M."/>
            <person name="Gnerre S."/>
            <person name="Alfoldi J."/>
            <person name="Beal K."/>
            <person name="Chang J."/>
            <person name="Clawson H."/>
            <person name="Cuff J."/>
            <person name="Di Palma F."/>
            <person name="Fitzgerald S."/>
            <person name="Flicek P."/>
            <person name="Guttman M."/>
            <person name="Hubisz M.J."/>
            <person name="Jaffe D.B."/>
            <person name="Jungreis I."/>
            <person name="Kent W.J."/>
            <person name="Kostka D."/>
            <person name="Lara M."/>
            <person name="Martins A.L."/>
            <person name="Massingham T."/>
            <person name="Moltke I."/>
            <person name="Raney B.J."/>
            <person name="Rasmussen M.D."/>
            <person name="Robinson J."/>
            <person name="Stark A."/>
            <person name="Vilella A.J."/>
            <person name="Wen J."/>
            <person name="Xie X."/>
            <person name="Zody M.C."/>
            <person name="Baldwin J."/>
            <person name="Bloom T."/>
            <person name="Chin C.W."/>
            <person name="Heiman D."/>
            <person name="Nicol R."/>
            <person name="Nusbaum C."/>
            <person name="Young S."/>
            <person name="Wilkinson J."/>
            <person name="Worley K.C."/>
            <person name="Kovar C.L."/>
            <person name="Muzny D.M."/>
            <person name="Gibbs R.A."/>
            <person name="Cree A."/>
            <person name="Dihn H.H."/>
            <person name="Fowler G."/>
            <person name="Jhangiani S."/>
            <person name="Joshi V."/>
            <person name="Lee S."/>
            <person name="Lewis L.R."/>
            <person name="Nazareth L.V."/>
            <person name="Okwuonu G."/>
            <person name="Santibanez J."/>
            <person name="Warren W.C."/>
            <person name="Mardis E.R."/>
            <person name="Weinstock G.M."/>
            <person name="Wilson R.K."/>
            <person name="Delehaunty K."/>
            <person name="Dooling D."/>
            <person name="Fronik C."/>
            <person name="Fulton L."/>
            <person name="Fulton B."/>
            <person name="Graves T."/>
            <person name="Minx P."/>
            <person name="Sodergren E."/>
            <person name="Birney E."/>
            <person name="Margulies E.H."/>
            <person name="Herrero J."/>
            <person name="Green E.D."/>
            <person name="Haussler D."/>
            <person name="Siepel A."/>
            <person name="Goldman N."/>
            <person name="Pollard K.S."/>
            <person name="Pedersen J.S."/>
            <person name="Lander E.S."/>
            <person name="Kellis M."/>
        </authorList>
    </citation>
    <scope>NUCLEOTIDE SEQUENCE [LARGE SCALE GENOMIC DNA]</scope>
    <source>
        <strain evidence="3">Thorbecke</strain>
    </source>
</reference>
<dbReference type="GeneTree" id="ENSGT00940000156773"/>
<sequence>MAAPVVGATLGGGAVRHFRREPRFRAGLGLAGAGMGTAGLARLHGLFAVYKPPGLKWEHLRDTVELQLLKGLNAGKPPAPEKRVRFLLGPVEGREDRELTLTASSVPTLTTHPLVRGPAFTSLKIGVGHRLDARASGVLVLGVGHGTQAAHRHARRSSHQGLYRTRPPGQSHGRLLRGWAVSGEDDLRPREQGEAGPDPGRDPRLPSEGPGDVLQPGPAVPGGLRDGCAGHDPAHEQVPNAGHWHPVPALCTPRIPLRGAVRARDAAAAAEAGARDRPGAQDHCRLLASAAHARWPLHAGRCPPQVPVGLAQHPGRRPGRGPPRGGRAGEELEGRAGQPAAPQSRPCLGLRGPQLRRGAGEPWGALAWPLLHGCPSCLDALCSRLSGAAGSQALASSWTALARGAHCCPGDRVLHRPGVQPFVQHRPTVTCLAPPPARQLPKVREKPLHGLPFGFSAPK</sequence>
<feature type="region of interest" description="Disordered" evidence="1">
    <location>
        <begin position="149"/>
        <end position="226"/>
    </location>
</feature>
<dbReference type="HOGENOM" id="CLU_032087_1_1_1"/>
<dbReference type="InterPro" id="IPR039048">
    <property type="entry name" value="Trub2"/>
</dbReference>
<dbReference type="InterPro" id="IPR020103">
    <property type="entry name" value="PsdUridine_synth_cat_dom_sf"/>
</dbReference>
<dbReference type="PANTHER" id="PTHR13195">
    <property type="entry name" value="PSEUDOURIDINE SYNTHASE-RELATED"/>
    <property type="match status" value="1"/>
</dbReference>
<reference evidence="2" key="3">
    <citation type="submission" date="2025-09" db="UniProtKB">
        <authorList>
            <consortium name="Ensembl"/>
        </authorList>
    </citation>
    <scope>IDENTIFICATION</scope>
    <source>
        <strain evidence="2">Thorbecke</strain>
    </source>
</reference>
<dbReference type="Ensembl" id="ENSOCUT00000031907.3">
    <property type="protein sequence ID" value="ENSOCUP00000017921.3"/>
    <property type="gene ID" value="ENSOCUG00000026296.3"/>
</dbReference>
<evidence type="ECO:0000313" key="3">
    <source>
        <dbReference type="Proteomes" id="UP000001811"/>
    </source>
</evidence>
<dbReference type="GO" id="GO:0001522">
    <property type="term" value="P:pseudouridine synthesis"/>
    <property type="evidence" value="ECO:0007669"/>
    <property type="project" value="InterPro"/>
</dbReference>
<feature type="compositionally biased region" description="Basic and acidic residues" evidence="1">
    <location>
        <begin position="185"/>
        <end position="205"/>
    </location>
</feature>
<dbReference type="InParanoid" id="G1TLR9"/>
<proteinExistence type="predicted"/>
<name>G1TLR9_RABIT</name>
<evidence type="ECO:0000256" key="1">
    <source>
        <dbReference type="SAM" id="MobiDB-lite"/>
    </source>
</evidence>
<dbReference type="Bgee" id="ENSOCUG00000026296">
    <property type="expression patterns" value="Expressed in skeletal muscle tissue and 17 other cell types or tissues"/>
</dbReference>
<dbReference type="SUPFAM" id="SSF55120">
    <property type="entry name" value="Pseudouridine synthase"/>
    <property type="match status" value="1"/>
</dbReference>
<accession>G1TLR9</accession>
<organism evidence="2 3">
    <name type="scientific">Oryctolagus cuniculus</name>
    <name type="common">Rabbit</name>
    <dbReference type="NCBI Taxonomy" id="9986"/>
    <lineage>
        <taxon>Eukaryota</taxon>
        <taxon>Metazoa</taxon>
        <taxon>Chordata</taxon>
        <taxon>Craniata</taxon>
        <taxon>Vertebrata</taxon>
        <taxon>Euteleostomi</taxon>
        <taxon>Mammalia</taxon>
        <taxon>Eutheria</taxon>
        <taxon>Euarchontoglires</taxon>
        <taxon>Glires</taxon>
        <taxon>Lagomorpha</taxon>
        <taxon>Leporidae</taxon>
        <taxon>Oryctolagus</taxon>
    </lineage>
</organism>
<protein>
    <submittedName>
        <fullName evidence="2">Uncharacterized protein</fullName>
    </submittedName>
</protein>
<dbReference type="GO" id="GO:0003723">
    <property type="term" value="F:RNA binding"/>
    <property type="evidence" value="ECO:0007669"/>
    <property type="project" value="InterPro"/>
</dbReference>
<dbReference type="PANTHER" id="PTHR13195:SF0">
    <property type="entry name" value="PSEUDOURIDYLATE SYNTHASE TRUB2, MITOCHONDRIAL"/>
    <property type="match status" value="1"/>
</dbReference>
<dbReference type="PaxDb" id="9986-ENSOCUP00000017921"/>
<dbReference type="AlphaFoldDB" id="G1TLR9"/>
<feature type="region of interest" description="Disordered" evidence="1">
    <location>
        <begin position="306"/>
        <end position="353"/>
    </location>
</feature>
<evidence type="ECO:0000313" key="2">
    <source>
        <dbReference type="Ensembl" id="ENSOCUP00000017921.3"/>
    </source>
</evidence>
<dbReference type="Proteomes" id="UP000001811">
    <property type="component" value="Unplaced"/>
</dbReference>
<keyword evidence="3" id="KW-1185">Reference proteome</keyword>
<dbReference type="eggNOG" id="KOG2559">
    <property type="taxonomic scope" value="Eukaryota"/>
</dbReference>